<dbReference type="Pfam" id="PF02826">
    <property type="entry name" value="2-Hacid_dh_C"/>
    <property type="match status" value="1"/>
</dbReference>
<comment type="similarity">
    <text evidence="1 4">Belongs to the D-isomer specific 2-hydroxyacid dehydrogenase family.</text>
</comment>
<keyword evidence="8" id="KW-1185">Reference proteome</keyword>
<dbReference type="Pfam" id="PF00389">
    <property type="entry name" value="2-Hacid_dh"/>
    <property type="match status" value="1"/>
</dbReference>
<name>A0ABR7NGN0_9FIRM</name>
<dbReference type="InterPro" id="IPR036291">
    <property type="entry name" value="NAD(P)-bd_dom_sf"/>
</dbReference>
<dbReference type="PROSITE" id="PS00671">
    <property type="entry name" value="D_2_HYDROXYACID_DH_3"/>
    <property type="match status" value="1"/>
</dbReference>
<evidence type="ECO:0000256" key="1">
    <source>
        <dbReference type="ARBA" id="ARBA00005854"/>
    </source>
</evidence>
<comment type="caution">
    <text evidence="7">The sequence shown here is derived from an EMBL/GenBank/DDBJ whole genome shotgun (WGS) entry which is preliminary data.</text>
</comment>
<evidence type="ECO:0000313" key="7">
    <source>
        <dbReference type="EMBL" id="MBC8575350.1"/>
    </source>
</evidence>
<reference evidence="7 8" key="1">
    <citation type="submission" date="2020-08" db="EMBL/GenBank/DDBJ databases">
        <title>Genome public.</title>
        <authorList>
            <person name="Liu C."/>
            <person name="Sun Q."/>
        </authorList>
    </citation>
    <scope>NUCLEOTIDE SEQUENCE [LARGE SCALE GENOMIC DNA]</scope>
    <source>
        <strain evidence="7 8">BX1</strain>
    </source>
</reference>
<dbReference type="EMBL" id="JACRTB010000003">
    <property type="protein sequence ID" value="MBC8575350.1"/>
    <property type="molecule type" value="Genomic_DNA"/>
</dbReference>
<dbReference type="Proteomes" id="UP000658131">
    <property type="component" value="Unassembled WGS sequence"/>
</dbReference>
<gene>
    <name evidence="7" type="ORF">H8717_02840</name>
</gene>
<dbReference type="Gene3D" id="3.40.50.720">
    <property type="entry name" value="NAD(P)-binding Rossmann-like Domain"/>
    <property type="match status" value="2"/>
</dbReference>
<keyword evidence="3" id="KW-0520">NAD</keyword>
<dbReference type="SUPFAM" id="SSF52283">
    <property type="entry name" value="Formate/glycerate dehydrogenase catalytic domain-like"/>
    <property type="match status" value="1"/>
</dbReference>
<dbReference type="InterPro" id="IPR029753">
    <property type="entry name" value="D-isomer_DH_CS"/>
</dbReference>
<dbReference type="InterPro" id="IPR006139">
    <property type="entry name" value="D-isomer_2_OHA_DH_cat_dom"/>
</dbReference>
<dbReference type="SUPFAM" id="SSF51735">
    <property type="entry name" value="NAD(P)-binding Rossmann-fold domains"/>
    <property type="match status" value="1"/>
</dbReference>
<keyword evidence="2 4" id="KW-0560">Oxidoreductase</keyword>
<evidence type="ECO:0000256" key="4">
    <source>
        <dbReference type="RuleBase" id="RU003719"/>
    </source>
</evidence>
<evidence type="ECO:0000256" key="2">
    <source>
        <dbReference type="ARBA" id="ARBA00023002"/>
    </source>
</evidence>
<organism evidence="7 8">
    <name type="scientific">Yanshouia hominis</name>
    <dbReference type="NCBI Taxonomy" id="2763673"/>
    <lineage>
        <taxon>Bacteria</taxon>
        <taxon>Bacillati</taxon>
        <taxon>Bacillota</taxon>
        <taxon>Clostridia</taxon>
        <taxon>Eubacteriales</taxon>
        <taxon>Oscillospiraceae</taxon>
        <taxon>Yanshouia</taxon>
    </lineage>
</organism>
<proteinExistence type="inferred from homology"/>
<evidence type="ECO:0000259" key="6">
    <source>
        <dbReference type="Pfam" id="PF02826"/>
    </source>
</evidence>
<dbReference type="InterPro" id="IPR050223">
    <property type="entry name" value="D-isomer_2-hydroxyacid_DH"/>
</dbReference>
<evidence type="ECO:0000313" key="8">
    <source>
        <dbReference type="Proteomes" id="UP000658131"/>
    </source>
</evidence>
<feature type="domain" description="D-isomer specific 2-hydroxyacid dehydrogenase catalytic" evidence="5">
    <location>
        <begin position="25"/>
        <end position="327"/>
    </location>
</feature>
<feature type="domain" description="D-isomer specific 2-hydroxyacid dehydrogenase NAD-binding" evidence="6">
    <location>
        <begin position="109"/>
        <end position="295"/>
    </location>
</feature>
<accession>A0ABR7NGN0</accession>
<dbReference type="PANTHER" id="PTHR10996">
    <property type="entry name" value="2-HYDROXYACID DEHYDROGENASE-RELATED"/>
    <property type="match status" value="1"/>
</dbReference>
<protein>
    <submittedName>
        <fullName evidence="7">Hydroxyacid dehydrogenase</fullName>
    </submittedName>
</protein>
<dbReference type="InterPro" id="IPR006140">
    <property type="entry name" value="D-isomer_DH_NAD-bd"/>
</dbReference>
<dbReference type="PANTHER" id="PTHR10996:SF178">
    <property type="entry name" value="2-HYDROXYACID DEHYDROGENASE YGL185C-RELATED"/>
    <property type="match status" value="1"/>
</dbReference>
<evidence type="ECO:0000256" key="3">
    <source>
        <dbReference type="ARBA" id="ARBA00023027"/>
    </source>
</evidence>
<sequence>MKVLVEGTRARYEKFLPQEAPLDRVELAFCGRGSNNAELLAAGGDAQILCVDAISPVDAALIAEMPNLRLIHSEGVAFNCIDLTAAKKRGIYVCNCKGCNAAAVAEQTVMLILELLRHGLTGDAAVRAGRQMEMKERLMVEGITELGECSVGMIGFGDIAKAAAARLYPFGCELFYYAPHRRDPETESEYHVAYLELEELAARCDIVSVHTAVTEQTRGMINRDFLARMKPNSLLINTARGEIVDNLALREALLEGRILGAGLDTLAPEPTPADHPLVDLPEGVRDRVVLAPHLGGITTGSFRRAHRSMWGNIAAVLDGSRPVNIVNGL</sequence>
<evidence type="ECO:0000259" key="5">
    <source>
        <dbReference type="Pfam" id="PF00389"/>
    </source>
</evidence>